<keyword evidence="5" id="KW-1185">Reference proteome</keyword>
<comment type="caution">
    <text evidence="4">The sequence shown here is derived from an EMBL/GenBank/DDBJ whole genome shotgun (WGS) entry which is preliminary data.</text>
</comment>
<dbReference type="RefSeq" id="WP_050354134.1">
    <property type="nucleotide sequence ID" value="NZ_LGSS01000002.1"/>
</dbReference>
<evidence type="ECO:0000256" key="1">
    <source>
        <dbReference type="SAM" id="MobiDB-lite"/>
    </source>
</evidence>
<feature type="signal peptide" evidence="2">
    <location>
        <begin position="1"/>
        <end position="22"/>
    </location>
</feature>
<protein>
    <submittedName>
        <fullName evidence="4">Membrane-bound metallopeptidase</fullName>
    </submittedName>
</protein>
<accession>A0A0L0WE45</accession>
<dbReference type="Pfam" id="PF07833">
    <property type="entry name" value="Cu_amine_oxidN1"/>
    <property type="match status" value="1"/>
</dbReference>
<evidence type="ECO:0000256" key="2">
    <source>
        <dbReference type="SAM" id="SignalP"/>
    </source>
</evidence>
<dbReference type="EMBL" id="LGSS01000002">
    <property type="protein sequence ID" value="KNF09752.1"/>
    <property type="molecule type" value="Genomic_DNA"/>
</dbReference>
<dbReference type="OrthoDB" id="2379109at2"/>
<reference evidence="5" key="1">
    <citation type="submission" date="2015-07" db="EMBL/GenBank/DDBJ databases">
        <title>Draft genome sequence of the purine-degrading Gottschalkia purinilyticum DSM 1384 (formerly Clostridium purinilyticum).</title>
        <authorList>
            <person name="Poehlein A."/>
            <person name="Schiel-Bengelsdorf B."/>
            <person name="Bengelsdorf F.R."/>
            <person name="Daniel R."/>
            <person name="Duerre P."/>
        </authorList>
    </citation>
    <scope>NUCLEOTIDE SEQUENCE [LARGE SCALE GENOMIC DNA]</scope>
    <source>
        <strain evidence="5">DSM 1384</strain>
    </source>
</reference>
<dbReference type="Proteomes" id="UP000037267">
    <property type="component" value="Unassembled WGS sequence"/>
</dbReference>
<keyword evidence="2" id="KW-0732">Signal</keyword>
<dbReference type="Gene3D" id="3.30.457.10">
    <property type="entry name" value="Copper amine oxidase-like, N-terminal domain"/>
    <property type="match status" value="1"/>
</dbReference>
<sequence length="302" mass="35264">MVFLKRAKKVASLLLVSTLVISSTVTGLAKKDEKYNVDKEIKSKVEKEVKEKEDKEIKDKNKEERKKAEKEEKEREKQAKEQEKKERKEKERLEKEKEKAEKEKEKAERKQKEKETKESEKELKEQIKKIKEELKNITKGKYSEDEIKKIQEISEKLKELHKNIKTLPVENVISKDKHIKFDTPPVIKDGRTLIPVRAITEGFGATVNWNKETKEVKITKNGNEIILKLGSDVAIVNGKEVKLDVPSNTYNNRTYVPLRFIAENLGLKVEWDKETETIEIEDKETEIEDDTTETEDDQTISE</sequence>
<evidence type="ECO:0000313" key="5">
    <source>
        <dbReference type="Proteomes" id="UP000037267"/>
    </source>
</evidence>
<organism evidence="4 5">
    <name type="scientific">Gottschalkia purinilytica</name>
    <name type="common">Clostridium purinilyticum</name>
    <dbReference type="NCBI Taxonomy" id="1503"/>
    <lineage>
        <taxon>Bacteria</taxon>
        <taxon>Bacillati</taxon>
        <taxon>Bacillota</taxon>
        <taxon>Tissierellia</taxon>
        <taxon>Tissierellales</taxon>
        <taxon>Gottschalkiaceae</taxon>
        <taxon>Gottschalkia</taxon>
    </lineage>
</organism>
<dbReference type="STRING" id="1503.CLPU_2c02040"/>
<dbReference type="SUPFAM" id="SSF55383">
    <property type="entry name" value="Copper amine oxidase, domain N"/>
    <property type="match status" value="1"/>
</dbReference>
<dbReference type="InterPro" id="IPR036582">
    <property type="entry name" value="Mao_N_sf"/>
</dbReference>
<dbReference type="AlphaFoldDB" id="A0A0L0WE45"/>
<feature type="domain" description="Copper amine oxidase-like N-terminal" evidence="3">
    <location>
        <begin position="175"/>
        <end position="280"/>
    </location>
</feature>
<gene>
    <name evidence="4" type="ORF">CLPU_2c02040</name>
</gene>
<feature type="chain" id="PRO_5038419295" evidence="2">
    <location>
        <begin position="23"/>
        <end position="302"/>
    </location>
</feature>
<dbReference type="PATRIC" id="fig|1503.3.peg.1700"/>
<proteinExistence type="predicted"/>
<evidence type="ECO:0000259" key="3">
    <source>
        <dbReference type="Pfam" id="PF07833"/>
    </source>
</evidence>
<dbReference type="InterPro" id="IPR012854">
    <property type="entry name" value="Cu_amine_oxidase-like_N"/>
</dbReference>
<evidence type="ECO:0000313" key="4">
    <source>
        <dbReference type="EMBL" id="KNF09752.1"/>
    </source>
</evidence>
<feature type="region of interest" description="Disordered" evidence="1">
    <location>
        <begin position="47"/>
        <end position="122"/>
    </location>
</feature>
<name>A0A0L0WE45_GOTPU</name>
<feature type="region of interest" description="Disordered" evidence="1">
    <location>
        <begin position="279"/>
        <end position="302"/>
    </location>
</feature>